<evidence type="ECO:0000256" key="6">
    <source>
        <dbReference type="ARBA" id="ARBA00022832"/>
    </source>
</evidence>
<keyword evidence="7 14" id="KW-1133">Transmembrane helix</keyword>
<sequence>MTTKVMNNGSVKVYPNGHTSGTGHNTAPVVTPAYKPVIKYRNSHMVWMPVVHLSAIYGLYLAVTVAQFKTIMFMNVLVMNTKVFDIGSVKTDPNGQPGSDRAPVVTQVYKPVIKYRNSHMVWMPVVHMSAIYGLYLSVTVAQFKTIMFMNVMAFMASFGTLCGAHRLWSHRSYKAKLPLRIILMSLQTLAFIADIREWARDHRLHHKHSDTDADPHNSRRGFFFAHIGWIFYRKHPDVIAKGKTIDVADLDADPVVSFQHRYYLVLVLFIWGLGPAYVPYWLWSESLWCSWFVAVMLRYCISLHTSFLINGAAHMYGMKPYDNSIIPVEANVRHFMVGEGFHNYHHTFPQDYSASEMGAIDSFNPQTAFIDMFAAIGWAYDLKKPSIDNVKSRRIRSGDNSNQISRSRLSEQIVGLVTVFMPFLAITILRMNAFVWPVIPIALYLIASHPHGFSTNKTNMVTEEVGNGCDGSAPAPTPAPYKPELKFNNRHMIIMPVIHLSAIYGLYLAVTEAQFMTIFYMNVMAFMASFGTLCGSHRLWSHRSYKAKLPLRIILMVLQTLAFISDIHDWARDHRLHHKHSDTDADPHNARRGFLFSHIGWIFYRKHPDVIAKGKTIDVSDLLADPVVSFQHRHYFVLGLFIWGLGPAFVPYWLWSESLWCSWFVAVMLRYVISLHTSFLINSAAHMYGMKVFMHVN</sequence>
<organism evidence="16">
    <name type="scientific">Medioppia subpectinata</name>
    <dbReference type="NCBI Taxonomy" id="1979941"/>
    <lineage>
        <taxon>Eukaryota</taxon>
        <taxon>Metazoa</taxon>
        <taxon>Ecdysozoa</taxon>
        <taxon>Arthropoda</taxon>
        <taxon>Chelicerata</taxon>
        <taxon>Arachnida</taxon>
        <taxon>Acari</taxon>
        <taxon>Acariformes</taxon>
        <taxon>Sarcoptiformes</taxon>
        <taxon>Oribatida</taxon>
        <taxon>Brachypylina</taxon>
        <taxon>Oppioidea</taxon>
        <taxon>Oppiidae</taxon>
        <taxon>Medioppia</taxon>
    </lineage>
</organism>
<dbReference type="GO" id="GO:0004768">
    <property type="term" value="F:stearoyl-CoA 9-desaturase activity"/>
    <property type="evidence" value="ECO:0007669"/>
    <property type="project" value="TreeGrafter"/>
</dbReference>
<evidence type="ECO:0000256" key="13">
    <source>
        <dbReference type="RuleBase" id="RU000581"/>
    </source>
</evidence>
<keyword evidence="4 13" id="KW-0812">Transmembrane</keyword>
<dbReference type="EMBL" id="CAJPIZ010000333">
    <property type="protein sequence ID" value="CAG2101175.1"/>
    <property type="molecule type" value="Genomic_DNA"/>
</dbReference>
<reference evidence="16" key="1">
    <citation type="submission" date="2020-11" db="EMBL/GenBank/DDBJ databases">
        <authorList>
            <person name="Tran Van P."/>
        </authorList>
    </citation>
    <scope>NUCLEOTIDE SEQUENCE</scope>
</reference>
<keyword evidence="9" id="KW-0408">Iron</keyword>
<comment type="similarity">
    <text evidence="2 13">Belongs to the fatty acid desaturase type 1 family.</text>
</comment>
<evidence type="ECO:0000256" key="8">
    <source>
        <dbReference type="ARBA" id="ARBA00023002"/>
    </source>
</evidence>
<dbReference type="CDD" id="cd03505">
    <property type="entry name" value="Delta9-FADS-like"/>
    <property type="match status" value="2"/>
</dbReference>
<feature type="transmembrane region" description="Helical" evidence="14">
    <location>
        <begin position="120"/>
        <end position="140"/>
    </location>
</feature>
<comment type="cofactor">
    <cofactor evidence="13">
        <name>Fe(2+)</name>
        <dbReference type="ChEBI" id="CHEBI:29033"/>
    </cofactor>
</comment>
<feature type="transmembrane region" description="Helical" evidence="14">
    <location>
        <begin position="262"/>
        <end position="282"/>
    </location>
</feature>
<gene>
    <name evidence="16" type="ORF">OSB1V03_LOCUS1226</name>
</gene>
<dbReference type="AlphaFoldDB" id="A0A7R9PTZ2"/>
<feature type="transmembrane region" description="Helical" evidence="14">
    <location>
        <begin position="660"/>
        <end position="681"/>
    </location>
</feature>
<dbReference type="GO" id="GO:0006636">
    <property type="term" value="P:unsaturated fatty acid biosynthetic process"/>
    <property type="evidence" value="ECO:0007669"/>
    <property type="project" value="TreeGrafter"/>
</dbReference>
<evidence type="ECO:0000256" key="9">
    <source>
        <dbReference type="ARBA" id="ARBA00023004"/>
    </source>
</evidence>
<dbReference type="InterPro" id="IPR015876">
    <property type="entry name" value="Acyl-CoA_DS"/>
</dbReference>
<dbReference type="PANTHER" id="PTHR11351:SF31">
    <property type="entry name" value="DESATURASE 1, ISOFORM A-RELATED"/>
    <property type="match status" value="1"/>
</dbReference>
<evidence type="ECO:0000256" key="12">
    <source>
        <dbReference type="ARBA" id="ARBA00023160"/>
    </source>
</evidence>
<evidence type="ECO:0000256" key="10">
    <source>
        <dbReference type="ARBA" id="ARBA00023098"/>
    </source>
</evidence>
<keyword evidence="17" id="KW-1185">Reference proteome</keyword>
<evidence type="ECO:0000256" key="14">
    <source>
        <dbReference type="SAM" id="Phobius"/>
    </source>
</evidence>
<feature type="transmembrane region" description="Helical" evidence="14">
    <location>
        <begin position="492"/>
        <end position="510"/>
    </location>
</feature>
<feature type="transmembrane region" description="Helical" evidence="14">
    <location>
        <begin position="288"/>
        <end position="309"/>
    </location>
</feature>
<feature type="transmembrane region" description="Helical" evidence="14">
    <location>
        <begin position="146"/>
        <end position="168"/>
    </location>
</feature>
<dbReference type="PRINTS" id="PR00075">
    <property type="entry name" value="FACDDSATRASE"/>
</dbReference>
<dbReference type="EMBL" id="OC854908">
    <property type="protein sequence ID" value="CAD7620745.1"/>
    <property type="molecule type" value="Genomic_DNA"/>
</dbReference>
<evidence type="ECO:0000256" key="11">
    <source>
        <dbReference type="ARBA" id="ARBA00023136"/>
    </source>
</evidence>
<dbReference type="PROSITE" id="PS00476">
    <property type="entry name" value="FATTY_ACID_DESATUR_1"/>
    <property type="match status" value="1"/>
</dbReference>
<evidence type="ECO:0000256" key="2">
    <source>
        <dbReference type="ARBA" id="ARBA00009295"/>
    </source>
</evidence>
<evidence type="ECO:0000256" key="4">
    <source>
        <dbReference type="ARBA" id="ARBA00022692"/>
    </source>
</evidence>
<protein>
    <recommendedName>
        <fullName evidence="15">Fatty acid desaturase domain-containing protein</fullName>
    </recommendedName>
</protein>
<dbReference type="Proteomes" id="UP000759131">
    <property type="component" value="Unassembled WGS sequence"/>
</dbReference>
<dbReference type="Pfam" id="PF00487">
    <property type="entry name" value="FA_desaturase"/>
    <property type="match status" value="1"/>
</dbReference>
<dbReference type="GO" id="GO:0005789">
    <property type="term" value="C:endoplasmic reticulum membrane"/>
    <property type="evidence" value="ECO:0007669"/>
    <property type="project" value="TreeGrafter"/>
</dbReference>
<comment type="domain">
    <text evidence="13">The histidine box domains are involved in binding the catalytic metal ions.</text>
</comment>
<evidence type="ECO:0000256" key="7">
    <source>
        <dbReference type="ARBA" id="ARBA00022989"/>
    </source>
</evidence>
<feature type="transmembrane region" description="Helical" evidence="14">
    <location>
        <begin position="46"/>
        <end position="66"/>
    </location>
</feature>
<proteinExistence type="inferred from homology"/>
<feature type="domain" description="Fatty acid desaturase" evidence="15">
    <location>
        <begin position="152"/>
        <end position="350"/>
    </location>
</feature>
<keyword evidence="6" id="KW-0276">Fatty acid metabolism</keyword>
<dbReference type="InterPro" id="IPR001522">
    <property type="entry name" value="FADS-1_CS"/>
</dbReference>
<feature type="transmembrane region" description="Helical" evidence="14">
    <location>
        <begin position="635"/>
        <end position="654"/>
    </location>
</feature>
<accession>A0A7R9PTZ2</accession>
<keyword evidence="10" id="KW-0443">Lipid metabolism</keyword>
<feature type="transmembrane region" description="Helical" evidence="14">
    <location>
        <begin position="413"/>
        <end position="446"/>
    </location>
</feature>
<keyword evidence="5" id="KW-0479">Metal-binding</keyword>
<dbReference type="OrthoDB" id="10260134at2759"/>
<feature type="transmembrane region" description="Helical" evidence="14">
    <location>
        <begin position="517"/>
        <end position="539"/>
    </location>
</feature>
<keyword evidence="12 13" id="KW-0275">Fatty acid biosynthesis</keyword>
<comment type="subcellular location">
    <subcellularLocation>
        <location evidence="1">Membrane</location>
        <topology evidence="1">Multi-pass membrane protein</topology>
    </subcellularLocation>
</comment>
<dbReference type="InterPro" id="IPR005804">
    <property type="entry name" value="FA_desaturase_dom"/>
</dbReference>
<evidence type="ECO:0000259" key="15">
    <source>
        <dbReference type="Pfam" id="PF00487"/>
    </source>
</evidence>
<evidence type="ECO:0000256" key="5">
    <source>
        <dbReference type="ARBA" id="ARBA00022723"/>
    </source>
</evidence>
<dbReference type="GO" id="GO:0005506">
    <property type="term" value="F:iron ion binding"/>
    <property type="evidence" value="ECO:0007669"/>
    <property type="project" value="TreeGrafter"/>
</dbReference>
<name>A0A7R9PTZ2_9ACAR</name>
<dbReference type="PANTHER" id="PTHR11351">
    <property type="entry name" value="ACYL-COA DESATURASE"/>
    <property type="match status" value="1"/>
</dbReference>
<keyword evidence="11 14" id="KW-0472">Membrane</keyword>
<evidence type="ECO:0000256" key="3">
    <source>
        <dbReference type="ARBA" id="ARBA00022516"/>
    </source>
</evidence>
<evidence type="ECO:0000256" key="1">
    <source>
        <dbReference type="ARBA" id="ARBA00004141"/>
    </source>
</evidence>
<evidence type="ECO:0000313" key="17">
    <source>
        <dbReference type="Proteomes" id="UP000759131"/>
    </source>
</evidence>
<keyword evidence="8 13" id="KW-0560">Oxidoreductase</keyword>
<evidence type="ECO:0000313" key="16">
    <source>
        <dbReference type="EMBL" id="CAD7620745.1"/>
    </source>
</evidence>
<keyword evidence="3 13" id="KW-0444">Lipid biosynthesis</keyword>